<dbReference type="Proteomes" id="UP000675920">
    <property type="component" value="Unplaced"/>
</dbReference>
<dbReference type="InterPro" id="IPR009050">
    <property type="entry name" value="Globin-like_sf"/>
</dbReference>
<accession>A0ABD8FWN4</accession>
<dbReference type="GO" id="GO:0032259">
    <property type="term" value="P:methylation"/>
    <property type="evidence" value="ECO:0007669"/>
    <property type="project" value="UniProtKB-KW"/>
</dbReference>
<dbReference type="InterPro" id="IPR044203">
    <property type="entry name" value="GlbO/GLB3-like"/>
</dbReference>
<evidence type="ECO:0000256" key="5">
    <source>
        <dbReference type="ARBA" id="ARBA00034496"/>
    </source>
</evidence>
<dbReference type="InterPro" id="IPR029063">
    <property type="entry name" value="SAM-dependent_MTases_sf"/>
</dbReference>
<evidence type="ECO:0000256" key="3">
    <source>
        <dbReference type="ARBA" id="ARBA00022723"/>
    </source>
</evidence>
<evidence type="ECO:0000256" key="2">
    <source>
        <dbReference type="ARBA" id="ARBA00022617"/>
    </source>
</evidence>
<dbReference type="SUPFAM" id="SSF53335">
    <property type="entry name" value="S-adenosyl-L-methionine-dependent methyltransferases"/>
    <property type="match status" value="1"/>
</dbReference>
<keyword evidence="3" id="KW-0479">Metal-binding</keyword>
<evidence type="ECO:0000256" key="4">
    <source>
        <dbReference type="ARBA" id="ARBA00023004"/>
    </source>
</evidence>
<protein>
    <submittedName>
        <fullName evidence="8">Methyltransferase domain-containing protein</fullName>
    </submittedName>
</protein>
<dbReference type="GO" id="GO:0046872">
    <property type="term" value="F:metal ion binding"/>
    <property type="evidence" value="ECO:0007669"/>
    <property type="project" value="UniProtKB-KW"/>
</dbReference>
<proteinExistence type="inferred from homology"/>
<dbReference type="AlphaFoldDB" id="A0ABD8FWN4"/>
<dbReference type="CDD" id="cd02440">
    <property type="entry name" value="AdoMet_MTases"/>
    <property type="match status" value="1"/>
</dbReference>
<dbReference type="Pfam" id="PF01152">
    <property type="entry name" value="Bac_globin"/>
    <property type="match status" value="1"/>
</dbReference>
<dbReference type="CDD" id="cd14773">
    <property type="entry name" value="TrHb2_PhHbO-like_O"/>
    <property type="match status" value="1"/>
</dbReference>
<evidence type="ECO:0000259" key="6">
    <source>
        <dbReference type="Pfam" id="PF13649"/>
    </source>
</evidence>
<keyword evidence="8" id="KW-0808">Transferase</keyword>
<dbReference type="SUPFAM" id="SSF46458">
    <property type="entry name" value="Globin-like"/>
    <property type="match status" value="1"/>
</dbReference>
<organism evidence="7 8">
    <name type="scientific">Derxia gummosa DSM 723</name>
    <dbReference type="NCBI Taxonomy" id="1121388"/>
    <lineage>
        <taxon>Bacteria</taxon>
        <taxon>Pseudomonadati</taxon>
        <taxon>Pseudomonadota</taxon>
        <taxon>Betaproteobacteria</taxon>
        <taxon>Burkholderiales</taxon>
        <taxon>Alcaligenaceae</taxon>
        <taxon>Derxia</taxon>
    </lineage>
</organism>
<dbReference type="InterPro" id="IPR001486">
    <property type="entry name" value="Hemoglobin_trunc"/>
</dbReference>
<dbReference type="InterPro" id="IPR012292">
    <property type="entry name" value="Globin/Proto"/>
</dbReference>
<keyword evidence="4" id="KW-0408">Iron</keyword>
<dbReference type="PANTHER" id="PTHR47366">
    <property type="entry name" value="TWO-ON-TWO HEMOGLOBIN-3"/>
    <property type="match status" value="1"/>
</dbReference>
<dbReference type="PANTHER" id="PTHR47366:SF1">
    <property type="entry name" value="TWO-ON-TWO HEMOGLOBIN-3"/>
    <property type="match status" value="1"/>
</dbReference>
<dbReference type="InterPro" id="IPR041698">
    <property type="entry name" value="Methyltransf_25"/>
</dbReference>
<evidence type="ECO:0000256" key="1">
    <source>
        <dbReference type="ARBA" id="ARBA00022448"/>
    </source>
</evidence>
<evidence type="ECO:0000313" key="7">
    <source>
        <dbReference type="Proteomes" id="UP000675920"/>
    </source>
</evidence>
<feature type="domain" description="Methyltransferase" evidence="6">
    <location>
        <begin position="162"/>
        <end position="255"/>
    </location>
</feature>
<evidence type="ECO:0000313" key="8">
    <source>
        <dbReference type="RefSeq" id="WP_342668740.1"/>
    </source>
</evidence>
<keyword evidence="7" id="KW-1185">Reference proteome</keyword>
<dbReference type="RefSeq" id="WP_342668740.1">
    <property type="nucleotide sequence ID" value="NZ_KI519500.1"/>
</dbReference>
<reference evidence="8" key="1">
    <citation type="submission" date="2025-08" db="UniProtKB">
        <authorList>
            <consortium name="RefSeq"/>
        </authorList>
    </citation>
    <scope>IDENTIFICATION</scope>
</reference>
<name>A0ABD8FWN4_9BURK</name>
<dbReference type="Gene3D" id="1.10.490.10">
    <property type="entry name" value="Globins"/>
    <property type="match status" value="1"/>
</dbReference>
<keyword evidence="1" id="KW-0813">Transport</keyword>
<dbReference type="GO" id="GO:0008168">
    <property type="term" value="F:methyltransferase activity"/>
    <property type="evidence" value="ECO:0007669"/>
    <property type="project" value="UniProtKB-KW"/>
</dbReference>
<dbReference type="Gene3D" id="3.40.50.150">
    <property type="entry name" value="Vaccinia Virus protein VP39"/>
    <property type="match status" value="1"/>
</dbReference>
<sequence>MTDATQQDAPRDTIYNRLGGAEGVQRLVDRFYALMDELPEAWDIRQMHPDLPRANESLFKFLSGWFGGPPLFEQERGHPRLRARHFPFRIGPRERDQWMLCMRGALDEQVPDQALRAAIHGAFQDMATHIINTETPKPPPPPVIDNELDVIDELCQPAKLNIIELGCGAARVARDLLDRYPEARMTCLEVDAIQHEKNLASPRERLEFVAAGAQAIPFPDAGFDLALMLKSLHHVPMPLMAQALAEVARVLRPGGMLYVSEPMYEGAFNDIIKLYNDEGEVRAAAQAALDAALEAGLFTEVISGRFDAPRGYRDFAEFEARMMRPSFADHRIDDAKLAEVRAAFEPHLKDDGAKFLQPMLVRQFRRAGGEEVKS</sequence>
<comment type="similarity">
    <text evidence="5">Belongs to the truncated hemoglobin family. Group II subfamily.</text>
</comment>
<keyword evidence="2" id="KW-0349">Heme</keyword>
<keyword evidence="8" id="KW-0489">Methyltransferase</keyword>
<dbReference type="Pfam" id="PF13649">
    <property type="entry name" value="Methyltransf_25"/>
    <property type="match status" value="1"/>
</dbReference>